<evidence type="ECO:0000313" key="3">
    <source>
        <dbReference type="EMBL" id="EUA72232.1"/>
    </source>
</evidence>
<organism evidence="3 4">
    <name type="scientific">Mycobacteroides abscessus subsp. bolletii 1513</name>
    <dbReference type="NCBI Taxonomy" id="1299321"/>
    <lineage>
        <taxon>Bacteria</taxon>
        <taxon>Bacillati</taxon>
        <taxon>Actinomycetota</taxon>
        <taxon>Actinomycetes</taxon>
        <taxon>Mycobacteriales</taxon>
        <taxon>Mycobacteriaceae</taxon>
        <taxon>Mycobacteroides</taxon>
        <taxon>Mycobacteroides abscessus</taxon>
    </lineage>
</organism>
<dbReference type="InterPro" id="IPR015330">
    <property type="entry name" value="DNA_primase/pol_bifunc_N"/>
</dbReference>
<dbReference type="Pfam" id="PF13481">
    <property type="entry name" value="AAA_25"/>
    <property type="match status" value="1"/>
</dbReference>
<dbReference type="SUPFAM" id="SSF52540">
    <property type="entry name" value="P-loop containing nucleoside triphosphate hydrolases"/>
    <property type="match status" value="1"/>
</dbReference>
<dbReference type="PATRIC" id="fig|1299321.3.peg.1428"/>
<gene>
    <name evidence="3" type="ORF">I540_1491</name>
</gene>
<comment type="caution">
    <text evidence="3">The sequence shown here is derived from an EMBL/GenBank/DDBJ whole genome shotgun (WGS) entry which is preliminary data.</text>
</comment>
<evidence type="ECO:0000259" key="2">
    <source>
        <dbReference type="Pfam" id="PF09250"/>
    </source>
</evidence>
<accession>X8DUD6</accession>
<dbReference type="InterPro" id="IPR027417">
    <property type="entry name" value="P-loop_NTPase"/>
</dbReference>
<dbReference type="AlphaFoldDB" id="X8DUD6"/>
<sequence length="631" mass="70004">MEWQRTEITESTVRDCAAVDYPVGVVLGKPSNLVVVDVDVQHGGDIQSFMDRYGLDETRTRVVGTPSGGYHLYYQYPKDIDFMPKRINAGRWIEGLQGIDLFADGQHVQVPPTVRVNHPTKPDGQYRLLGDNEVAPLPPRLLTDWLESLTTGKPIEGNPVEVAPEQDRSWMVELHHAKVREAASAAVGSRDDTVFKCLCVSVRMALYLPDDVLTVEQVQSDYEDAYESAQGDVISGMDGKIKRAVELAQARPWIVESDHSVTQLPDDVPEHRRSEFDTAVANRIYQQRVKEEADRRLVDARIEAVDLPPVLTGEALTPPSKTKVWAVNNLLAPKQSVLVTAQKKSGKTTLVLNLILSLTTGEPFLGEYTPARPMRVAYFDMELGTAMASSYIEQLGIPRDNLFYVDLLGSARFLDTRNDALRARWVRKLIDLDIDIVIVDPVSPILSAANLDENSTTGVRQLLDSFNTMSESVGCYCGPVVVHHAGWEASGRARGSSAFGDWPGAEWNLRKADPEDPYSRRSFAIQSNRATGGVVHTPRPTEYDHATRRVSYGRSEQPPLDPKRAQYEEYVGAANGPISVRDIKNAAGVSEHTARRWLDEDARLRVISEGGKGGAGPRMWSRYDGEDPFAT</sequence>
<dbReference type="SUPFAM" id="SSF56747">
    <property type="entry name" value="Prim-pol domain"/>
    <property type="match status" value="1"/>
</dbReference>
<proteinExistence type="predicted"/>
<dbReference type="Pfam" id="PF09250">
    <property type="entry name" value="Prim-Pol"/>
    <property type="match status" value="1"/>
</dbReference>
<evidence type="ECO:0000256" key="1">
    <source>
        <dbReference type="SAM" id="MobiDB-lite"/>
    </source>
</evidence>
<dbReference type="CDD" id="cd04859">
    <property type="entry name" value="Prim_Pol"/>
    <property type="match status" value="1"/>
</dbReference>
<evidence type="ECO:0000313" key="4">
    <source>
        <dbReference type="Proteomes" id="UP000023351"/>
    </source>
</evidence>
<name>X8DUD6_9MYCO</name>
<dbReference type="EMBL" id="JAOJ01000002">
    <property type="protein sequence ID" value="EUA72232.1"/>
    <property type="molecule type" value="Genomic_DNA"/>
</dbReference>
<feature type="region of interest" description="Disordered" evidence="1">
    <location>
        <begin position="608"/>
        <end position="631"/>
    </location>
</feature>
<protein>
    <submittedName>
        <fullName evidence="3">AAA domain protein</fullName>
    </submittedName>
</protein>
<dbReference type="Proteomes" id="UP000023351">
    <property type="component" value="Unassembled WGS sequence"/>
</dbReference>
<feature type="domain" description="DNA primase/polymerase bifunctional N-terminal" evidence="2">
    <location>
        <begin position="8"/>
        <end position="139"/>
    </location>
</feature>
<dbReference type="Gene3D" id="3.40.50.300">
    <property type="entry name" value="P-loop containing nucleotide triphosphate hydrolases"/>
    <property type="match status" value="1"/>
</dbReference>
<reference evidence="3 4" key="1">
    <citation type="submission" date="2013-12" db="EMBL/GenBank/DDBJ databases">
        <authorList>
            <person name="Zelazny A."/>
            <person name="Olivier K."/>
            <person name="Holland S."/>
            <person name="Lenaerts A."/>
            <person name="Ordway D."/>
            <person name="DeGroote M.A."/>
            <person name="Parker T."/>
            <person name="Sizemore C."/>
            <person name="Tallon L.J."/>
            <person name="Sadzewicz L.K."/>
            <person name="Sengamalay N."/>
            <person name="Fraser C.M."/>
            <person name="Hine E."/>
            <person name="Shefchek K.A."/>
            <person name="Das S.P."/>
            <person name="Tettelin H."/>
        </authorList>
    </citation>
    <scope>NUCLEOTIDE SEQUENCE [LARGE SCALE GENOMIC DNA]</scope>
    <source>
        <strain evidence="3 4">1513</strain>
    </source>
</reference>